<dbReference type="InterPro" id="IPR025721">
    <property type="entry name" value="Exosome_cplx_N_dom"/>
</dbReference>
<dbReference type="Proteomes" id="UP000030755">
    <property type="component" value="Unassembled WGS sequence"/>
</dbReference>
<dbReference type="InterPro" id="IPR048565">
    <property type="entry name" value="S1_RRP4"/>
</dbReference>
<evidence type="ECO:0000256" key="9">
    <source>
        <dbReference type="ARBA" id="ARBA00023242"/>
    </source>
</evidence>
<dbReference type="SUPFAM" id="SSF110324">
    <property type="entry name" value="Ribosomal L27 protein-like"/>
    <property type="match status" value="1"/>
</dbReference>
<dbReference type="STRING" id="988480.A0A075AZM7"/>
<keyword evidence="18" id="KW-1185">Reference proteome</keyword>
<organism evidence="17 18">
    <name type="scientific">Rozella allomycis (strain CSF55)</name>
    <dbReference type="NCBI Taxonomy" id="988480"/>
    <lineage>
        <taxon>Eukaryota</taxon>
        <taxon>Fungi</taxon>
        <taxon>Fungi incertae sedis</taxon>
        <taxon>Cryptomycota</taxon>
        <taxon>Cryptomycota incertae sedis</taxon>
        <taxon>Rozella</taxon>
    </lineage>
</organism>
<dbReference type="OrthoDB" id="1650at2759"/>
<dbReference type="GO" id="GO:0000177">
    <property type="term" value="C:cytoplasmic exosome (RNase complex)"/>
    <property type="evidence" value="ECO:0007669"/>
    <property type="project" value="TreeGrafter"/>
</dbReference>
<evidence type="ECO:0000256" key="10">
    <source>
        <dbReference type="ARBA" id="ARBA00032383"/>
    </source>
</evidence>
<dbReference type="PANTHER" id="PTHR21321:SF4">
    <property type="entry name" value="EXOSOME COMPLEX COMPONENT RRP4"/>
    <property type="match status" value="1"/>
</dbReference>
<keyword evidence="4" id="KW-0963">Cytoplasm</keyword>
<comment type="similarity">
    <text evidence="3">Belongs to the RRP4 family.</text>
</comment>
<protein>
    <recommendedName>
        <fullName evidence="12">Exosome complex component RRP4</fullName>
    </recommendedName>
    <alternativeName>
        <fullName evidence="13">Exosome component 2</fullName>
    </alternativeName>
    <alternativeName>
        <fullName evidence="10">Ribosomal RNA-processing protein 4</fullName>
    </alternativeName>
</protein>
<dbReference type="Gene3D" id="2.40.50.140">
    <property type="entry name" value="Nucleic acid-binding proteins"/>
    <property type="match status" value="1"/>
</dbReference>
<dbReference type="InterPro" id="IPR026699">
    <property type="entry name" value="Exosome_RNA_bind1/RRP40/RRP4"/>
</dbReference>
<dbReference type="GO" id="GO:0071038">
    <property type="term" value="P:TRAMP-dependent tRNA surveillance pathway"/>
    <property type="evidence" value="ECO:0007669"/>
    <property type="project" value="TreeGrafter"/>
</dbReference>
<accession>A0A075AZM7</accession>
<gene>
    <name evidence="17" type="ORF">O9G_003726</name>
</gene>
<evidence type="ECO:0000259" key="14">
    <source>
        <dbReference type="Pfam" id="PF14382"/>
    </source>
</evidence>
<dbReference type="FunFam" id="2.40.50.100:FF:000022">
    <property type="entry name" value="Exosome complex component RRP4"/>
    <property type="match status" value="1"/>
</dbReference>
<dbReference type="AlphaFoldDB" id="A0A075AZM7"/>
<dbReference type="GO" id="GO:0003723">
    <property type="term" value="F:RNA binding"/>
    <property type="evidence" value="ECO:0007669"/>
    <property type="project" value="UniProtKB-KW"/>
</dbReference>
<dbReference type="GO" id="GO:0071051">
    <property type="term" value="P:poly(A)-dependent snoRNA 3'-end processing"/>
    <property type="evidence" value="ECO:0007669"/>
    <property type="project" value="TreeGrafter"/>
</dbReference>
<keyword evidence="7" id="KW-0271">Exosome</keyword>
<evidence type="ECO:0000256" key="11">
    <source>
        <dbReference type="ARBA" id="ARBA00063049"/>
    </source>
</evidence>
<evidence type="ECO:0000313" key="17">
    <source>
        <dbReference type="EMBL" id="EPZ34127.1"/>
    </source>
</evidence>
<evidence type="ECO:0000259" key="16">
    <source>
        <dbReference type="Pfam" id="PF21266"/>
    </source>
</evidence>
<evidence type="ECO:0000256" key="7">
    <source>
        <dbReference type="ARBA" id="ARBA00022835"/>
    </source>
</evidence>
<feature type="domain" description="K Homology" evidence="15">
    <location>
        <begin position="165"/>
        <end position="205"/>
    </location>
</feature>
<dbReference type="EMBL" id="KE560987">
    <property type="protein sequence ID" value="EPZ34127.1"/>
    <property type="molecule type" value="Genomic_DNA"/>
</dbReference>
<dbReference type="GO" id="GO:0071028">
    <property type="term" value="P:nuclear mRNA surveillance"/>
    <property type="evidence" value="ECO:0007669"/>
    <property type="project" value="UniProtKB-ARBA"/>
</dbReference>
<sequence length="291" mass="32418">MVAISLLKSTIAVNSSQSSSYIVTPGESITADAGFMRGHGTYNTENDLSSSVAGTVERINKLICVNPLKSRYNPEIGDVVVGRVTDVGQKRWKVDLNSRQDAALLLSAINLPGGTLRRRLESDELQIRKFFVEGDMLSAEVQNIYHDGSAAIHTRNFKYGKLRNGCLIIAPPALIKRSKNHFHTLACGVDIILGRNGYIWISKHKEAPNADETELIYENHNDEISDEERTIIARVYNIVKVLIKKFIQITDSSISFAYDASIKFDVSELQSDQAIELIARETSEHIRAIQE</sequence>
<evidence type="ECO:0000313" key="18">
    <source>
        <dbReference type="Proteomes" id="UP000030755"/>
    </source>
</evidence>
<dbReference type="CDD" id="cd05789">
    <property type="entry name" value="S1_Rrp4"/>
    <property type="match status" value="1"/>
</dbReference>
<dbReference type="SUPFAM" id="SSF54791">
    <property type="entry name" value="Eukaryotic type KH-domain (KH-domain type I)"/>
    <property type="match status" value="1"/>
</dbReference>
<dbReference type="Gene3D" id="2.40.50.100">
    <property type="match status" value="1"/>
</dbReference>
<dbReference type="Pfam" id="PF21266">
    <property type="entry name" value="S1_RRP4"/>
    <property type="match status" value="1"/>
</dbReference>
<evidence type="ECO:0000256" key="13">
    <source>
        <dbReference type="ARBA" id="ARBA00083627"/>
    </source>
</evidence>
<evidence type="ECO:0000256" key="2">
    <source>
        <dbReference type="ARBA" id="ARBA00004604"/>
    </source>
</evidence>
<dbReference type="PANTHER" id="PTHR21321">
    <property type="entry name" value="PNAS-3 RELATED"/>
    <property type="match status" value="1"/>
</dbReference>
<dbReference type="InterPro" id="IPR012340">
    <property type="entry name" value="NA-bd_OB-fold"/>
</dbReference>
<dbReference type="SUPFAM" id="SSF50249">
    <property type="entry name" value="Nucleic acid-binding proteins"/>
    <property type="match status" value="1"/>
</dbReference>
<dbReference type="GO" id="GO:0071034">
    <property type="term" value="P:CUT catabolic process"/>
    <property type="evidence" value="ECO:0007669"/>
    <property type="project" value="TreeGrafter"/>
</dbReference>
<keyword evidence="8" id="KW-0694">RNA-binding</keyword>
<evidence type="ECO:0000256" key="4">
    <source>
        <dbReference type="ARBA" id="ARBA00022490"/>
    </source>
</evidence>
<evidence type="ECO:0000256" key="3">
    <source>
        <dbReference type="ARBA" id="ARBA00009155"/>
    </source>
</evidence>
<dbReference type="GO" id="GO:0000176">
    <property type="term" value="C:nuclear exosome (RNase complex)"/>
    <property type="evidence" value="ECO:0007669"/>
    <property type="project" value="TreeGrafter"/>
</dbReference>
<feature type="domain" description="RRP4 S1" evidence="16">
    <location>
        <begin position="71"/>
        <end position="143"/>
    </location>
</feature>
<evidence type="ECO:0000256" key="8">
    <source>
        <dbReference type="ARBA" id="ARBA00022884"/>
    </source>
</evidence>
<evidence type="ECO:0000256" key="12">
    <source>
        <dbReference type="ARBA" id="ARBA00071123"/>
    </source>
</evidence>
<dbReference type="InterPro" id="IPR004088">
    <property type="entry name" value="KH_dom_type_1"/>
</dbReference>
<dbReference type="GO" id="GO:0071035">
    <property type="term" value="P:nuclear polyadenylation-dependent rRNA catabolic process"/>
    <property type="evidence" value="ECO:0007669"/>
    <property type="project" value="TreeGrafter"/>
</dbReference>
<dbReference type="GO" id="GO:0034475">
    <property type="term" value="P:U4 snRNA 3'-end processing"/>
    <property type="evidence" value="ECO:0007669"/>
    <property type="project" value="TreeGrafter"/>
</dbReference>
<dbReference type="Pfam" id="PF15985">
    <property type="entry name" value="KH_6"/>
    <property type="match status" value="1"/>
</dbReference>
<name>A0A075AZM7_ROZAC</name>
<evidence type="ECO:0000256" key="6">
    <source>
        <dbReference type="ARBA" id="ARBA00022553"/>
    </source>
</evidence>
<keyword evidence="9" id="KW-0539">Nucleus</keyword>
<dbReference type="FunFam" id="2.40.50.140:FF:000038">
    <property type="entry name" value="Exosome complex component RRP4"/>
    <property type="match status" value="1"/>
</dbReference>
<feature type="domain" description="Exosome complex component N-terminal" evidence="14">
    <location>
        <begin position="22"/>
        <end position="58"/>
    </location>
</feature>
<evidence type="ECO:0000259" key="15">
    <source>
        <dbReference type="Pfam" id="PF15985"/>
    </source>
</evidence>
<keyword evidence="6" id="KW-0597">Phosphoprotein</keyword>
<reference evidence="17 18" key="1">
    <citation type="journal article" date="2013" name="Curr. Biol.">
        <title>Shared signatures of parasitism and phylogenomics unite Cryptomycota and microsporidia.</title>
        <authorList>
            <person name="James T.Y."/>
            <person name="Pelin A."/>
            <person name="Bonen L."/>
            <person name="Ahrendt S."/>
            <person name="Sain D."/>
            <person name="Corradi N."/>
            <person name="Stajich J.E."/>
        </authorList>
    </citation>
    <scope>NUCLEOTIDE SEQUENCE [LARGE SCALE GENOMIC DNA]</scope>
    <source>
        <strain evidence="17 18">CSF55</strain>
    </source>
</reference>
<evidence type="ECO:0000256" key="5">
    <source>
        <dbReference type="ARBA" id="ARBA00022552"/>
    </source>
</evidence>
<proteinExistence type="inferred from homology"/>
<dbReference type="InterPro" id="IPR036612">
    <property type="entry name" value="KH_dom_type_1_sf"/>
</dbReference>
<dbReference type="OMA" id="GVNGFIW"/>
<comment type="subcellular location">
    <subcellularLocation>
        <location evidence="1">Cytoplasm</location>
    </subcellularLocation>
    <subcellularLocation>
        <location evidence="2">Nucleus</location>
        <location evidence="2">Nucleolus</location>
    </subcellularLocation>
</comment>
<dbReference type="Pfam" id="PF14382">
    <property type="entry name" value="ECR1_N"/>
    <property type="match status" value="1"/>
</dbReference>
<dbReference type="GO" id="GO:0000467">
    <property type="term" value="P:exonucleolytic trimming to generate mature 3'-end of 5.8S rRNA from tricistronic rRNA transcript (SSU-rRNA, 5.8S rRNA, LSU-rRNA)"/>
    <property type="evidence" value="ECO:0007669"/>
    <property type="project" value="TreeGrafter"/>
</dbReference>
<dbReference type="GO" id="GO:0005730">
    <property type="term" value="C:nucleolus"/>
    <property type="evidence" value="ECO:0007669"/>
    <property type="project" value="UniProtKB-SubCell"/>
</dbReference>
<keyword evidence="5" id="KW-0698">rRNA processing</keyword>
<dbReference type="HOGENOM" id="CLU_034114_3_0_1"/>
<dbReference type="CDD" id="cd22525">
    <property type="entry name" value="KH-I_Rrp4_eukar"/>
    <property type="match status" value="1"/>
</dbReference>
<evidence type="ECO:0000256" key="1">
    <source>
        <dbReference type="ARBA" id="ARBA00004496"/>
    </source>
</evidence>
<comment type="subunit">
    <text evidence="11">Component of the RNA exosome core complex (Exo-9), composed of EXOSC1, EXOSC2, EXOSC3, EXOSC4, EXOSC5, EXOSC6, EXOSC7, EXOSC8 and EXOSC9; within the complex interacts with EXOSC4 and EXOSC7. The catalytically inactive RNA exosome core complex (Exo-9) associates with the catalytic subunit EXOSC10/RRP6. Exo-9 may associate with DIS3 to form the nucleolar exosome complex, or DIS3L to form the cytoplasmic exosome complex. Exo-9 is formed by a hexameric base ring consisting of the heterodimers EXOSC4-EXOSC9, EXOSC5-EXOSC8 and EXOSC6-EXOSC7, and a cap ring consisting of EXOSC1, EXOSC2 and EXOSC3. The RNA exosome complex associates with cofactors C1D/RRP47, MPHOSPH6/MPP6 and MTREX/MTR4. Interacts with GTPBP1. Interacts with ZFP36L1 (via N-terminus).</text>
</comment>